<evidence type="ECO:0000313" key="3">
    <source>
        <dbReference type="EMBL" id="MDH6221551.1"/>
    </source>
</evidence>
<protein>
    <recommendedName>
        <fullName evidence="5">Lipoprotein</fullName>
    </recommendedName>
</protein>
<name>A0ABT6LZ19_9ACTN</name>
<evidence type="ECO:0000256" key="1">
    <source>
        <dbReference type="SAM" id="MobiDB-lite"/>
    </source>
</evidence>
<keyword evidence="4" id="KW-1185">Reference proteome</keyword>
<organism evidence="3 4">
    <name type="scientific">Streptomyces pseudovenezuelae</name>
    <dbReference type="NCBI Taxonomy" id="67350"/>
    <lineage>
        <taxon>Bacteria</taxon>
        <taxon>Bacillati</taxon>
        <taxon>Actinomycetota</taxon>
        <taxon>Actinomycetes</taxon>
        <taxon>Kitasatosporales</taxon>
        <taxon>Streptomycetaceae</taxon>
        <taxon>Streptomyces</taxon>
        <taxon>Streptomyces aurantiacus group</taxon>
    </lineage>
</organism>
<proteinExistence type="predicted"/>
<accession>A0ABT6LZ19</accession>
<comment type="caution">
    <text evidence="3">The sequence shown here is derived from an EMBL/GenBank/DDBJ whole genome shotgun (WGS) entry which is preliminary data.</text>
</comment>
<dbReference type="EMBL" id="JARXVH010000023">
    <property type="protein sequence ID" value="MDH6221551.1"/>
    <property type="molecule type" value="Genomic_DNA"/>
</dbReference>
<feature type="region of interest" description="Disordered" evidence="1">
    <location>
        <begin position="22"/>
        <end position="52"/>
    </location>
</feature>
<evidence type="ECO:0008006" key="5">
    <source>
        <dbReference type="Google" id="ProtNLM"/>
    </source>
</evidence>
<reference evidence="3 4" key="1">
    <citation type="submission" date="2023-04" db="EMBL/GenBank/DDBJ databases">
        <title>Forest soil microbial communities from Buena Vista Peninsula, Colon Province, Panama.</title>
        <authorList>
            <person name="Bouskill N."/>
        </authorList>
    </citation>
    <scope>NUCLEOTIDE SEQUENCE [LARGE SCALE GENOMIC DNA]</scope>
    <source>
        <strain evidence="3 4">GGS1</strain>
    </source>
</reference>
<dbReference type="RefSeq" id="WP_280882259.1">
    <property type="nucleotide sequence ID" value="NZ_JARXVH010000023.1"/>
</dbReference>
<sequence>MRTTAALVSTAALLLTLAACSDGSGDSGSPADKATASSSTGATATTAPPADAEAIRACMTGIDSLFTADWSQTTPPETRPPGCESLSVTENGYAYRSAMAAIAQDGEDFYNDNDGLPSDWPS</sequence>
<keyword evidence="2" id="KW-0732">Signal</keyword>
<dbReference type="Proteomes" id="UP001160499">
    <property type="component" value="Unassembled WGS sequence"/>
</dbReference>
<feature type="signal peptide" evidence="2">
    <location>
        <begin position="1"/>
        <end position="21"/>
    </location>
</feature>
<evidence type="ECO:0000256" key="2">
    <source>
        <dbReference type="SAM" id="SignalP"/>
    </source>
</evidence>
<gene>
    <name evidence="3" type="ORF">M2283_008898</name>
</gene>
<evidence type="ECO:0000313" key="4">
    <source>
        <dbReference type="Proteomes" id="UP001160499"/>
    </source>
</evidence>
<feature type="chain" id="PRO_5045054285" description="Lipoprotein" evidence="2">
    <location>
        <begin position="22"/>
        <end position="122"/>
    </location>
</feature>
<dbReference type="PROSITE" id="PS51257">
    <property type="entry name" value="PROKAR_LIPOPROTEIN"/>
    <property type="match status" value="1"/>
</dbReference>